<evidence type="ECO:0000313" key="2">
    <source>
        <dbReference type="EMBL" id="RVW19252.1"/>
    </source>
</evidence>
<comment type="caution">
    <text evidence="3">The sequence shown here is derived from an EMBL/GenBank/DDBJ whole genome shotgun (WGS) entry which is preliminary data.</text>
</comment>
<dbReference type="AlphaFoldDB" id="A0A438FRU9"/>
<accession>A0A438FRU9</accession>
<gene>
    <name evidence="3" type="ORF">CK203_062678</name>
    <name evidence="2" type="ORF">CK203_095866</name>
</gene>
<name>A0A438FRU9_VITVI</name>
<dbReference type="InterPro" id="IPR025314">
    <property type="entry name" value="DUF4219"/>
</dbReference>
<evidence type="ECO:0000313" key="4">
    <source>
        <dbReference type="Proteomes" id="UP000288805"/>
    </source>
</evidence>
<dbReference type="PANTHER" id="PTHR35317:SF11">
    <property type="entry name" value="CCHC-TYPE DOMAIN-CONTAINING PROTEIN"/>
    <property type="match status" value="1"/>
</dbReference>
<reference evidence="3 4" key="1">
    <citation type="journal article" date="2018" name="PLoS Genet.">
        <title>Population sequencing reveals clonal diversity and ancestral inbreeding in the grapevine cultivar Chardonnay.</title>
        <authorList>
            <person name="Roach M.J."/>
            <person name="Johnson D.L."/>
            <person name="Bohlmann J."/>
            <person name="van Vuuren H.J."/>
            <person name="Jones S.J."/>
            <person name="Pretorius I.S."/>
            <person name="Schmidt S.A."/>
            <person name="Borneman A.R."/>
        </authorList>
    </citation>
    <scope>NUCLEOTIDE SEQUENCE [LARGE SCALE GENOMIC DNA]</scope>
    <source>
        <strain evidence="4">cv. Chardonnay</strain>
        <strain evidence="3">I10V1</strain>
        <tissue evidence="3">Leaf</tissue>
    </source>
</reference>
<dbReference type="Proteomes" id="UP000288805">
    <property type="component" value="Unassembled WGS sequence"/>
</dbReference>
<dbReference type="PANTHER" id="PTHR35317">
    <property type="entry name" value="OS04G0629600 PROTEIN"/>
    <property type="match status" value="1"/>
</dbReference>
<feature type="domain" description="DUF4219" evidence="1">
    <location>
        <begin position="15"/>
        <end position="41"/>
    </location>
</feature>
<protein>
    <recommendedName>
        <fullName evidence="1">DUF4219 domain-containing protein</fullName>
    </recommendedName>
</protein>
<proteinExistence type="predicted"/>
<dbReference type="EMBL" id="QGNW01002499">
    <property type="protein sequence ID" value="RVW19252.1"/>
    <property type="molecule type" value="Genomic_DNA"/>
</dbReference>
<dbReference type="Pfam" id="PF13961">
    <property type="entry name" value="DUF4219"/>
    <property type="match status" value="1"/>
</dbReference>
<organism evidence="3 4">
    <name type="scientific">Vitis vinifera</name>
    <name type="common">Grape</name>
    <dbReference type="NCBI Taxonomy" id="29760"/>
    <lineage>
        <taxon>Eukaryota</taxon>
        <taxon>Viridiplantae</taxon>
        <taxon>Streptophyta</taxon>
        <taxon>Embryophyta</taxon>
        <taxon>Tracheophyta</taxon>
        <taxon>Spermatophyta</taxon>
        <taxon>Magnoliopsida</taxon>
        <taxon>eudicotyledons</taxon>
        <taxon>Gunneridae</taxon>
        <taxon>Pentapetalae</taxon>
        <taxon>rosids</taxon>
        <taxon>Vitales</taxon>
        <taxon>Vitaceae</taxon>
        <taxon>Viteae</taxon>
        <taxon>Vitis</taxon>
    </lineage>
</organism>
<evidence type="ECO:0000313" key="3">
    <source>
        <dbReference type="EMBL" id="RVW62675.1"/>
    </source>
</evidence>
<evidence type="ECO:0000259" key="1">
    <source>
        <dbReference type="Pfam" id="PF13961"/>
    </source>
</evidence>
<dbReference type="EMBL" id="QGNW01000763">
    <property type="protein sequence ID" value="RVW62675.1"/>
    <property type="molecule type" value="Genomic_DNA"/>
</dbReference>
<sequence length="85" mass="9487">MEGDSSFSTMAPPVFNGDNYTIWAVWMEAYLDVVDLWEAIEDDYDVPPLSDNPTMAQVKNHKERKTGKSKAKACLFIAVSATILT</sequence>